<organism evidence="7 8">
    <name type="scientific">Postia placenta MAD-698-R-SB12</name>
    <dbReference type="NCBI Taxonomy" id="670580"/>
    <lineage>
        <taxon>Eukaryota</taxon>
        <taxon>Fungi</taxon>
        <taxon>Dikarya</taxon>
        <taxon>Basidiomycota</taxon>
        <taxon>Agaricomycotina</taxon>
        <taxon>Agaricomycetes</taxon>
        <taxon>Polyporales</taxon>
        <taxon>Adustoporiaceae</taxon>
        <taxon>Rhodonia</taxon>
    </lineage>
</organism>
<feature type="binding site" evidence="5">
    <location>
        <position position="257"/>
    </location>
    <ligand>
        <name>Fe cation</name>
        <dbReference type="ChEBI" id="CHEBI:24875"/>
        <note>catalytic</note>
    </ligand>
</feature>
<dbReference type="STRING" id="670580.A0A1X6N7Z2"/>
<dbReference type="InterPro" id="IPR004294">
    <property type="entry name" value="Carotenoid_Oase"/>
</dbReference>
<evidence type="ECO:0000256" key="5">
    <source>
        <dbReference type="PIRSR" id="PIRSR604294-1"/>
    </source>
</evidence>
<evidence type="ECO:0000256" key="2">
    <source>
        <dbReference type="ARBA" id="ARBA00022723"/>
    </source>
</evidence>
<feature type="binding site" evidence="5">
    <location>
        <position position="506"/>
    </location>
    <ligand>
        <name>Fe cation</name>
        <dbReference type="ChEBI" id="CHEBI:24875"/>
        <note>catalytic</note>
    </ligand>
</feature>
<dbReference type="Pfam" id="PF03055">
    <property type="entry name" value="RPE65"/>
    <property type="match status" value="1"/>
</dbReference>
<keyword evidence="8" id="KW-1185">Reference proteome</keyword>
<keyword evidence="2 5" id="KW-0479">Metal-binding</keyword>
<keyword evidence="4 5" id="KW-0408">Iron</keyword>
<sequence>MAPAFAATFENAPEVRDPIDLEIHGTIPPWVSGVLYRTGPGTYRVSTTADPSRTVDIHHWFDGIAMHHAFEIHPGGTRVTYRSRKGAEDLEQVMADTGLYPRTSFGQLPEPCEGVFRKFFTTYQGINGVRDPLANVSVTLSPNMPGWDVEKYDLKADGTSSRPRYIVAKSDSVYLQLLDPVTLDPVANARYEDLDERLQGPLSAAHGCRDQETGDFYNFVGKLGGQYPTYTIFKIGTADGKAVILAQVKDAPAAYIHSITMTGRYVVFCVWGSHLKQCLDPKTEAKFYVVDRENGGIVARYKTPTFFCFHHLNAFDDPETGDIVVDMAIYESANILQNLYLDKLRDLNAQNHMAVGYARRFRLPSPTSAPSPDIARDAIVEFTTPQSQSIELPVVAPASYHKPYRYAYGITNQDPKVHHTFADGLIKLDMAAPAGAGSKAWRAPQRTPSEPIFVPRPGGTDEDDGVLLSVTLDETTMRSSMVVIEAKEMTEIARAEMPHVYPVGFHGVWYGAGQRLSGL</sequence>
<evidence type="ECO:0000256" key="3">
    <source>
        <dbReference type="ARBA" id="ARBA00023002"/>
    </source>
</evidence>
<dbReference type="OrthoDB" id="407010at2759"/>
<evidence type="ECO:0000256" key="1">
    <source>
        <dbReference type="ARBA" id="ARBA00006787"/>
    </source>
</evidence>
<dbReference type="GO" id="GO:0010436">
    <property type="term" value="F:carotenoid dioxygenase activity"/>
    <property type="evidence" value="ECO:0007669"/>
    <property type="project" value="TreeGrafter"/>
</dbReference>
<keyword evidence="3" id="KW-0560">Oxidoreductase</keyword>
<proteinExistence type="inferred from homology"/>
<evidence type="ECO:0000256" key="4">
    <source>
        <dbReference type="ARBA" id="ARBA00023004"/>
    </source>
</evidence>
<reference evidence="7 8" key="1">
    <citation type="submission" date="2017-04" db="EMBL/GenBank/DDBJ databases">
        <title>Genome Sequence of the Model Brown-Rot Fungus Postia placenta SB12.</title>
        <authorList>
            <consortium name="DOE Joint Genome Institute"/>
            <person name="Gaskell J."/>
            <person name="Kersten P."/>
            <person name="Larrondo L.F."/>
            <person name="Canessa P."/>
            <person name="Martinez D."/>
            <person name="Hibbett D."/>
            <person name="Schmoll M."/>
            <person name="Kubicek C.P."/>
            <person name="Martinez A.T."/>
            <person name="Yadav J."/>
            <person name="Master E."/>
            <person name="Magnuson J.K."/>
            <person name="James T."/>
            <person name="Yaver D."/>
            <person name="Berka R."/>
            <person name="Labutti K."/>
            <person name="Lipzen A."/>
            <person name="Aerts A."/>
            <person name="Barry K."/>
            <person name="Henrissat B."/>
            <person name="Blanchette R."/>
            <person name="Grigoriev I."/>
            <person name="Cullen D."/>
        </authorList>
    </citation>
    <scope>NUCLEOTIDE SEQUENCE [LARGE SCALE GENOMIC DNA]</scope>
    <source>
        <strain evidence="7 8">MAD-698-R-SB12</strain>
    </source>
</reference>
<evidence type="ECO:0000256" key="6">
    <source>
        <dbReference type="SAM" id="MobiDB-lite"/>
    </source>
</evidence>
<accession>A0A1X6N7Z2</accession>
<protein>
    <recommendedName>
        <fullName evidence="9">Carotenoid oxygenase</fullName>
    </recommendedName>
</protein>
<dbReference type="PANTHER" id="PTHR10543:SF24">
    <property type="entry name" value="CAROTENOID ISOMEROOXYGENASE"/>
    <property type="match status" value="1"/>
</dbReference>
<evidence type="ECO:0008006" key="9">
    <source>
        <dbReference type="Google" id="ProtNLM"/>
    </source>
</evidence>
<dbReference type="RefSeq" id="XP_024341307.1">
    <property type="nucleotide sequence ID" value="XM_024484897.1"/>
</dbReference>
<dbReference type="EMBL" id="KZ110594">
    <property type="protein sequence ID" value="OSX64513.1"/>
    <property type="molecule type" value="Genomic_DNA"/>
</dbReference>
<dbReference type="AlphaFoldDB" id="A0A1X6N7Z2"/>
<dbReference type="GeneID" id="36329846"/>
<name>A0A1X6N7Z2_9APHY</name>
<dbReference type="Proteomes" id="UP000194127">
    <property type="component" value="Unassembled WGS sequence"/>
</dbReference>
<evidence type="ECO:0000313" key="7">
    <source>
        <dbReference type="EMBL" id="OSX64513.1"/>
    </source>
</evidence>
<dbReference type="GO" id="GO:0046872">
    <property type="term" value="F:metal ion binding"/>
    <property type="evidence" value="ECO:0007669"/>
    <property type="project" value="UniProtKB-KW"/>
</dbReference>
<feature type="binding site" evidence="5">
    <location>
        <position position="206"/>
    </location>
    <ligand>
        <name>Fe cation</name>
        <dbReference type="ChEBI" id="CHEBI:24875"/>
        <note>catalytic</note>
    </ligand>
</feature>
<dbReference type="GO" id="GO:0016121">
    <property type="term" value="P:carotene catabolic process"/>
    <property type="evidence" value="ECO:0007669"/>
    <property type="project" value="TreeGrafter"/>
</dbReference>
<evidence type="ECO:0000313" key="8">
    <source>
        <dbReference type="Proteomes" id="UP000194127"/>
    </source>
</evidence>
<feature type="binding site" evidence="5">
    <location>
        <position position="310"/>
    </location>
    <ligand>
        <name>Fe cation</name>
        <dbReference type="ChEBI" id="CHEBI:24875"/>
        <note>catalytic</note>
    </ligand>
</feature>
<dbReference type="PANTHER" id="PTHR10543">
    <property type="entry name" value="BETA-CAROTENE DIOXYGENASE"/>
    <property type="match status" value="1"/>
</dbReference>
<comment type="similarity">
    <text evidence="1">Belongs to the carotenoid oxygenase family.</text>
</comment>
<gene>
    <name evidence="7" type="ORF">POSPLADRAFT_1138346</name>
</gene>
<feature type="region of interest" description="Disordered" evidence="6">
    <location>
        <begin position="437"/>
        <end position="460"/>
    </location>
</feature>
<comment type="cofactor">
    <cofactor evidence="5">
        <name>Fe(2+)</name>
        <dbReference type="ChEBI" id="CHEBI:29033"/>
    </cofactor>
    <text evidence="5">Binds 1 Fe(2+) ion per subunit.</text>
</comment>